<proteinExistence type="predicted"/>
<protein>
    <submittedName>
        <fullName evidence="1">Uncharacterized protein</fullName>
    </submittedName>
</protein>
<gene>
    <name evidence="1" type="ORF">SE18_24490</name>
</gene>
<evidence type="ECO:0000313" key="2">
    <source>
        <dbReference type="Proteomes" id="UP000050277"/>
    </source>
</evidence>
<dbReference type="AlphaFoldDB" id="A0A0N8GP88"/>
<evidence type="ECO:0000313" key="1">
    <source>
        <dbReference type="EMBL" id="KPL80218.1"/>
    </source>
</evidence>
<dbReference type="RefSeq" id="WP_054537102.1">
    <property type="nucleotide sequence ID" value="NZ_LGKP01000040.1"/>
</dbReference>
<sequence>MTTRKATKKAKTLKPFISDITTELHKDYGLRLEIHTTIVGRDVDHAAYLIDGDSKTLICTKPDRMDAETTLRDAAMNTIEEIQIHRTLVEMEAAAGVPEAIQEINETRATRRVITLIPCTDQFGLYLAGNPEPLLARGSYLEVEHAAKEFFGETPLPF</sequence>
<organism evidence="1 2">
    <name type="scientific">Herpetosiphon geysericola</name>
    <dbReference type="NCBI Taxonomy" id="70996"/>
    <lineage>
        <taxon>Bacteria</taxon>
        <taxon>Bacillati</taxon>
        <taxon>Chloroflexota</taxon>
        <taxon>Chloroflexia</taxon>
        <taxon>Herpetosiphonales</taxon>
        <taxon>Herpetosiphonaceae</taxon>
        <taxon>Herpetosiphon</taxon>
    </lineage>
</organism>
<comment type="caution">
    <text evidence="1">The sequence shown here is derived from an EMBL/GenBank/DDBJ whole genome shotgun (WGS) entry which is preliminary data.</text>
</comment>
<keyword evidence="2" id="KW-1185">Reference proteome</keyword>
<dbReference type="EMBL" id="LGKP01000040">
    <property type="protein sequence ID" value="KPL80218.1"/>
    <property type="molecule type" value="Genomic_DNA"/>
</dbReference>
<reference evidence="1 2" key="1">
    <citation type="submission" date="2015-07" db="EMBL/GenBank/DDBJ databases">
        <title>Whole genome sequence of Herpetosiphon geysericola DSM 7119.</title>
        <authorList>
            <person name="Hemp J."/>
            <person name="Ward L.M."/>
            <person name="Pace L.A."/>
            <person name="Fischer W.W."/>
        </authorList>
    </citation>
    <scope>NUCLEOTIDE SEQUENCE [LARGE SCALE GENOMIC DNA]</scope>
    <source>
        <strain evidence="1 2">DSM 7119</strain>
    </source>
</reference>
<name>A0A0N8GP88_9CHLR</name>
<accession>A0A0N8GP88</accession>
<dbReference type="Proteomes" id="UP000050277">
    <property type="component" value="Unassembled WGS sequence"/>
</dbReference>